<sequence>MTTSAKTQSDVQGLRLLIVEDEVLVGMALERALKTLGCEVIGPAVYLDKAIALAQSAATDGAILDVNIAGQKVFPVADILSERGIPFLFATGYGLDGLREGDKDKPVLQKPYSFTELIRIIARWRSLDS</sequence>
<comment type="caution">
    <text evidence="3">The sequence shown here is derived from an EMBL/GenBank/DDBJ whole genome shotgun (WGS) entry which is preliminary data.</text>
</comment>
<proteinExistence type="predicted"/>
<dbReference type="PROSITE" id="PS50110">
    <property type="entry name" value="RESPONSE_REGULATORY"/>
    <property type="match status" value="1"/>
</dbReference>
<feature type="modified residue" description="4-aspartylphosphate" evidence="1">
    <location>
        <position position="65"/>
    </location>
</feature>
<organism evidence="3 4">
    <name type="scientific">Azospirillum melinis</name>
    <dbReference type="NCBI Taxonomy" id="328839"/>
    <lineage>
        <taxon>Bacteria</taxon>
        <taxon>Pseudomonadati</taxon>
        <taxon>Pseudomonadota</taxon>
        <taxon>Alphaproteobacteria</taxon>
        <taxon>Rhodospirillales</taxon>
        <taxon>Azospirillaceae</taxon>
        <taxon>Azospirillum</taxon>
    </lineage>
</organism>
<dbReference type="Proteomes" id="UP000605086">
    <property type="component" value="Unassembled WGS sequence"/>
</dbReference>
<evidence type="ECO:0000256" key="1">
    <source>
        <dbReference type="PROSITE-ProRule" id="PRU00169"/>
    </source>
</evidence>
<dbReference type="Gene3D" id="3.40.50.2300">
    <property type="match status" value="1"/>
</dbReference>
<dbReference type="SUPFAM" id="SSF52172">
    <property type="entry name" value="CheY-like"/>
    <property type="match status" value="1"/>
</dbReference>
<accession>A0ABX2KH44</accession>
<reference evidence="3 4" key="1">
    <citation type="submission" date="2019-10" db="EMBL/GenBank/DDBJ databases">
        <title>Genome sequence of Azospirillum melinis.</title>
        <authorList>
            <person name="Ambrosini A."/>
            <person name="Sant'Anna F.H."/>
            <person name="Cassan F.D."/>
            <person name="Souza E.M."/>
            <person name="Passaglia L.M.P."/>
        </authorList>
    </citation>
    <scope>NUCLEOTIDE SEQUENCE [LARGE SCALE GENOMIC DNA]</scope>
    <source>
        <strain evidence="3 4">TMCY0552</strain>
    </source>
</reference>
<gene>
    <name evidence="3" type="ORF">GBZ48_07320</name>
</gene>
<evidence type="ECO:0000259" key="2">
    <source>
        <dbReference type="PROSITE" id="PS50110"/>
    </source>
</evidence>
<protein>
    <submittedName>
        <fullName evidence="3">Response regulator</fullName>
    </submittedName>
</protein>
<keyword evidence="1" id="KW-0597">Phosphoprotein</keyword>
<evidence type="ECO:0000313" key="4">
    <source>
        <dbReference type="Proteomes" id="UP000605086"/>
    </source>
</evidence>
<evidence type="ECO:0000313" key="3">
    <source>
        <dbReference type="EMBL" id="NUA99093.1"/>
    </source>
</evidence>
<dbReference type="EMBL" id="WHOS01000006">
    <property type="protein sequence ID" value="NUA99093.1"/>
    <property type="molecule type" value="Genomic_DNA"/>
</dbReference>
<dbReference type="InterPro" id="IPR011006">
    <property type="entry name" value="CheY-like_superfamily"/>
</dbReference>
<name>A0ABX2KH44_9PROT</name>
<feature type="domain" description="Response regulatory" evidence="2">
    <location>
        <begin position="15"/>
        <end position="125"/>
    </location>
</feature>
<dbReference type="RefSeq" id="WP_174470408.1">
    <property type="nucleotide sequence ID" value="NZ_JAGINN010000036.1"/>
</dbReference>
<dbReference type="InterPro" id="IPR001789">
    <property type="entry name" value="Sig_transdc_resp-reg_receiver"/>
</dbReference>
<keyword evidence="4" id="KW-1185">Reference proteome</keyword>
<dbReference type="SMART" id="SM00448">
    <property type="entry name" value="REC"/>
    <property type="match status" value="1"/>
</dbReference>